<proteinExistence type="predicted"/>
<reference evidence="3" key="1">
    <citation type="journal article" date="2014" name="Proc. Natl. Acad. Sci. U.S.A.">
        <title>Extensive sampling of basidiomycete genomes demonstrates inadequacy of the white-rot/brown-rot paradigm for wood decay fungi.</title>
        <authorList>
            <person name="Riley R."/>
            <person name="Salamov A.A."/>
            <person name="Brown D.W."/>
            <person name="Nagy L.G."/>
            <person name="Floudas D."/>
            <person name="Held B.W."/>
            <person name="Levasseur A."/>
            <person name="Lombard V."/>
            <person name="Morin E."/>
            <person name="Otillar R."/>
            <person name="Lindquist E.A."/>
            <person name="Sun H."/>
            <person name="LaButti K.M."/>
            <person name="Schmutz J."/>
            <person name="Jabbour D."/>
            <person name="Luo H."/>
            <person name="Baker S.E."/>
            <person name="Pisabarro A.G."/>
            <person name="Walton J.D."/>
            <person name="Blanchette R.A."/>
            <person name="Henrissat B."/>
            <person name="Martin F."/>
            <person name="Cullen D."/>
            <person name="Hibbett D.S."/>
            <person name="Grigoriev I.V."/>
        </authorList>
    </citation>
    <scope>NUCLEOTIDE SEQUENCE [LARGE SCALE GENOMIC DNA]</scope>
    <source>
        <strain evidence="3">MUCL 33604</strain>
    </source>
</reference>
<dbReference type="AlphaFoldDB" id="A0A067PSQ0"/>
<keyword evidence="3" id="KW-1185">Reference proteome</keyword>
<gene>
    <name evidence="2" type="ORF">JAAARDRAFT_60733</name>
</gene>
<keyword evidence="1" id="KW-1133">Transmembrane helix</keyword>
<dbReference type="Proteomes" id="UP000027265">
    <property type="component" value="Unassembled WGS sequence"/>
</dbReference>
<evidence type="ECO:0000313" key="3">
    <source>
        <dbReference type="Proteomes" id="UP000027265"/>
    </source>
</evidence>
<dbReference type="STRING" id="933084.A0A067PSQ0"/>
<keyword evidence="1" id="KW-0472">Membrane</keyword>
<keyword evidence="1" id="KW-0812">Transmembrane</keyword>
<name>A0A067PSQ0_9AGAM</name>
<protein>
    <submittedName>
        <fullName evidence="2">Uncharacterized protein</fullName>
    </submittedName>
</protein>
<feature type="transmembrane region" description="Helical" evidence="1">
    <location>
        <begin position="6"/>
        <end position="29"/>
    </location>
</feature>
<sequence length="268" mass="30595">MTDYISIIVASISLFGTLVTSAIAAWVSFYQDDRRRRQDIEAVKAKYRDPLALACQDLQTRVRDLVDEDIAWWIIDERKDYLLQHTCFLFGQFLAWTHILRREVQFLSSSTDKSNQLLMTILRQVHHTLNQGLSESDFGPCLLYTGEQQALGELMTVDDAGQPLCIGYATFCEKWKKDQGFQDWFKRLLGEVESYAVARVDGDVAAIDGRLRVLQHLLLDLMQELDPRVLQFYDGYTRRCILARGCLCRECEGRITGEGGAGPLKIDG</sequence>
<organism evidence="2 3">
    <name type="scientific">Jaapia argillacea MUCL 33604</name>
    <dbReference type="NCBI Taxonomy" id="933084"/>
    <lineage>
        <taxon>Eukaryota</taxon>
        <taxon>Fungi</taxon>
        <taxon>Dikarya</taxon>
        <taxon>Basidiomycota</taxon>
        <taxon>Agaricomycotina</taxon>
        <taxon>Agaricomycetes</taxon>
        <taxon>Agaricomycetidae</taxon>
        <taxon>Jaapiales</taxon>
        <taxon>Jaapiaceae</taxon>
        <taxon>Jaapia</taxon>
    </lineage>
</organism>
<dbReference type="EMBL" id="KL197729">
    <property type="protein sequence ID" value="KDQ54327.1"/>
    <property type="molecule type" value="Genomic_DNA"/>
</dbReference>
<dbReference type="HOGENOM" id="CLU_090714_0_0_1"/>
<dbReference type="InParanoid" id="A0A067PSQ0"/>
<accession>A0A067PSQ0</accession>
<evidence type="ECO:0000313" key="2">
    <source>
        <dbReference type="EMBL" id="KDQ54327.1"/>
    </source>
</evidence>
<evidence type="ECO:0000256" key="1">
    <source>
        <dbReference type="SAM" id="Phobius"/>
    </source>
</evidence>
<dbReference type="OrthoDB" id="531190at2759"/>